<gene>
    <name evidence="1" type="primary">jg17239</name>
    <name evidence="1" type="ORF">PAEG_LOCUS7987</name>
</gene>
<evidence type="ECO:0000313" key="2">
    <source>
        <dbReference type="Proteomes" id="UP000838756"/>
    </source>
</evidence>
<evidence type="ECO:0000313" key="1">
    <source>
        <dbReference type="EMBL" id="CAH2227609.1"/>
    </source>
</evidence>
<sequence>MGVYTDATNDGTMRALASAAKLVPYDSALFVVTDKGAGDSQRLPLALRALVEKRLKVYTIWTDPSHPSLESEIALQDLRNVSSHTEGEVLPYSLQIPVSRLFISTSRLRPRILQY</sequence>
<name>A0A8S4R2K1_9NEOP</name>
<reference evidence="1" key="1">
    <citation type="submission" date="2022-03" db="EMBL/GenBank/DDBJ databases">
        <authorList>
            <person name="Lindestad O."/>
        </authorList>
    </citation>
    <scope>NUCLEOTIDE SEQUENCE</scope>
</reference>
<dbReference type="EMBL" id="CAKXAJ010023268">
    <property type="protein sequence ID" value="CAH2227609.1"/>
    <property type="molecule type" value="Genomic_DNA"/>
</dbReference>
<comment type="caution">
    <text evidence="1">The sequence shown here is derived from an EMBL/GenBank/DDBJ whole genome shotgun (WGS) entry which is preliminary data.</text>
</comment>
<dbReference type="AlphaFoldDB" id="A0A8S4R2K1"/>
<dbReference type="OrthoDB" id="6610237at2759"/>
<proteinExistence type="predicted"/>
<accession>A0A8S4R2K1</accession>
<organism evidence="1 2">
    <name type="scientific">Pararge aegeria aegeria</name>
    <dbReference type="NCBI Taxonomy" id="348720"/>
    <lineage>
        <taxon>Eukaryota</taxon>
        <taxon>Metazoa</taxon>
        <taxon>Ecdysozoa</taxon>
        <taxon>Arthropoda</taxon>
        <taxon>Hexapoda</taxon>
        <taxon>Insecta</taxon>
        <taxon>Pterygota</taxon>
        <taxon>Neoptera</taxon>
        <taxon>Endopterygota</taxon>
        <taxon>Lepidoptera</taxon>
        <taxon>Glossata</taxon>
        <taxon>Ditrysia</taxon>
        <taxon>Papilionoidea</taxon>
        <taxon>Nymphalidae</taxon>
        <taxon>Satyrinae</taxon>
        <taxon>Satyrini</taxon>
        <taxon>Parargina</taxon>
        <taxon>Pararge</taxon>
    </lineage>
</organism>
<dbReference type="Proteomes" id="UP000838756">
    <property type="component" value="Unassembled WGS sequence"/>
</dbReference>
<protein>
    <submittedName>
        <fullName evidence="1">Jg17239 protein</fullName>
    </submittedName>
</protein>
<keyword evidence="2" id="KW-1185">Reference proteome</keyword>